<reference evidence="2" key="1">
    <citation type="submission" date="2018-05" db="EMBL/GenBank/DDBJ databases">
        <authorList>
            <person name="Lanie J.A."/>
            <person name="Ng W.-L."/>
            <person name="Kazmierczak K.M."/>
            <person name="Andrzejewski T.M."/>
            <person name="Davidsen T.M."/>
            <person name="Wayne K.J."/>
            <person name="Tettelin H."/>
            <person name="Glass J.I."/>
            <person name="Rusch D."/>
            <person name="Podicherti R."/>
            <person name="Tsui H.-C.T."/>
            <person name="Winkler M.E."/>
        </authorList>
    </citation>
    <scope>NUCLEOTIDE SEQUENCE</scope>
</reference>
<feature type="non-terminal residue" evidence="2">
    <location>
        <position position="64"/>
    </location>
</feature>
<sequence>MEKEFIMIMERMFDNAILASGSEWIWIAAVIIIILVIAAIASRGGGGGGGFFYGGGCSSCGSSG</sequence>
<evidence type="ECO:0000256" key="1">
    <source>
        <dbReference type="SAM" id="Phobius"/>
    </source>
</evidence>
<evidence type="ECO:0000313" key="2">
    <source>
        <dbReference type="EMBL" id="SVC25214.1"/>
    </source>
</evidence>
<keyword evidence="1" id="KW-1133">Transmembrane helix</keyword>
<keyword evidence="1" id="KW-0472">Membrane</keyword>
<proteinExistence type="predicted"/>
<protein>
    <submittedName>
        <fullName evidence="2">Uncharacterized protein</fullName>
    </submittedName>
</protein>
<dbReference type="EMBL" id="UINC01081401">
    <property type="protein sequence ID" value="SVC25214.1"/>
    <property type="molecule type" value="Genomic_DNA"/>
</dbReference>
<keyword evidence="1" id="KW-0812">Transmembrane</keyword>
<accession>A0A382KJW6</accession>
<feature type="transmembrane region" description="Helical" evidence="1">
    <location>
        <begin position="21"/>
        <end position="41"/>
    </location>
</feature>
<dbReference type="AlphaFoldDB" id="A0A382KJW6"/>
<name>A0A382KJW6_9ZZZZ</name>
<gene>
    <name evidence="2" type="ORF">METZ01_LOCUS278068</name>
</gene>
<organism evidence="2">
    <name type="scientific">marine metagenome</name>
    <dbReference type="NCBI Taxonomy" id="408172"/>
    <lineage>
        <taxon>unclassified sequences</taxon>
        <taxon>metagenomes</taxon>
        <taxon>ecological metagenomes</taxon>
    </lineage>
</organism>